<dbReference type="Gene3D" id="3.55.50.30">
    <property type="match status" value="1"/>
</dbReference>
<reference evidence="4 5" key="1">
    <citation type="submission" date="2018-09" db="EMBL/GenBank/DDBJ databases">
        <title>Genomic Encyclopedia of Archaeal and Bacterial Type Strains, Phase II (KMG-II): from individual species to whole genera.</title>
        <authorList>
            <person name="Goeker M."/>
        </authorList>
    </citation>
    <scope>NUCLEOTIDE SEQUENCE [LARGE SCALE GENOMIC DNA]</scope>
    <source>
        <strain evidence="4 5">DSM 27148</strain>
    </source>
</reference>
<dbReference type="Pfam" id="PF04773">
    <property type="entry name" value="FecR"/>
    <property type="match status" value="1"/>
</dbReference>
<accession>A0A419WAD0</accession>
<gene>
    <name evidence="4" type="ORF">BC643_2733</name>
</gene>
<dbReference type="GO" id="GO:0016989">
    <property type="term" value="F:sigma factor antagonist activity"/>
    <property type="evidence" value="ECO:0007669"/>
    <property type="project" value="TreeGrafter"/>
</dbReference>
<sequence>MATKPTIDIKIIWKSVHGQLTTDEEKHLQDWLKEDSSHRSYYQQVKRYYQSGSSFTGSKLDLDRAWHSFEGRERSAKKRKFIQKMAIAASIAALVALISSVLIWQFQSSPEVITKKQVSLIKPGSGKATLFFDDGRTYDLTNSGNLALSEDGIIIQNTENGLAYSGGKLADGELRYNILRVPRGGEYVLTLPDGTHVWMNAESSIRYPIRFADDERKVELQGQAYFEVTHDEQRPFRVWSGNQEIRVLGTQFDLKAYQNDETITTTLVQGSVRISLKDNPEVQETLVPNEQCTFNKTENTLEKRKIETLPYISWRKGKLMFEDEELSEIMKTLQRWYDCDVVFASQRARHMKFTGTLKRYDDINEVLNKIAKTNEIKIYVNGNSIRIE</sequence>
<feature type="domain" description="FecR protein" evidence="2">
    <location>
        <begin position="179"/>
        <end position="273"/>
    </location>
</feature>
<dbReference type="InterPro" id="IPR032508">
    <property type="entry name" value="FecR_C"/>
</dbReference>
<feature type="domain" description="Protein FecR C-terminal" evidence="3">
    <location>
        <begin position="318"/>
        <end position="387"/>
    </location>
</feature>
<dbReference type="RefSeq" id="WP_120273583.1">
    <property type="nucleotide sequence ID" value="NZ_RAPN01000001.1"/>
</dbReference>
<name>A0A419WAD0_9BACT</name>
<keyword evidence="1" id="KW-0812">Transmembrane</keyword>
<dbReference type="InterPro" id="IPR012373">
    <property type="entry name" value="Ferrdict_sens_TM"/>
</dbReference>
<dbReference type="OrthoDB" id="699645at2"/>
<evidence type="ECO:0000313" key="4">
    <source>
        <dbReference type="EMBL" id="RKD92362.1"/>
    </source>
</evidence>
<comment type="caution">
    <text evidence="4">The sequence shown here is derived from an EMBL/GenBank/DDBJ whole genome shotgun (WGS) entry which is preliminary data.</text>
</comment>
<dbReference type="Proteomes" id="UP000283387">
    <property type="component" value="Unassembled WGS sequence"/>
</dbReference>
<evidence type="ECO:0000259" key="2">
    <source>
        <dbReference type="Pfam" id="PF04773"/>
    </source>
</evidence>
<dbReference type="PANTHER" id="PTHR30273:SF2">
    <property type="entry name" value="PROTEIN FECR"/>
    <property type="match status" value="1"/>
</dbReference>
<proteinExistence type="predicted"/>
<dbReference type="PANTHER" id="PTHR30273">
    <property type="entry name" value="PERIPLASMIC SIGNAL SENSOR AND SIGMA FACTOR ACTIVATOR FECR-RELATED"/>
    <property type="match status" value="1"/>
</dbReference>
<dbReference type="FunFam" id="2.60.120.1440:FF:000001">
    <property type="entry name" value="Putative anti-sigma factor"/>
    <property type="match status" value="1"/>
</dbReference>
<dbReference type="EMBL" id="RAPN01000001">
    <property type="protein sequence ID" value="RKD92362.1"/>
    <property type="molecule type" value="Genomic_DNA"/>
</dbReference>
<dbReference type="Gene3D" id="2.60.120.1440">
    <property type="match status" value="1"/>
</dbReference>
<organism evidence="4 5">
    <name type="scientific">Mangrovibacterium diazotrophicum</name>
    <dbReference type="NCBI Taxonomy" id="1261403"/>
    <lineage>
        <taxon>Bacteria</taxon>
        <taxon>Pseudomonadati</taxon>
        <taxon>Bacteroidota</taxon>
        <taxon>Bacteroidia</taxon>
        <taxon>Marinilabiliales</taxon>
        <taxon>Prolixibacteraceae</taxon>
        <taxon>Mangrovibacterium</taxon>
    </lineage>
</organism>
<protein>
    <submittedName>
        <fullName evidence="4">FecR family protein</fullName>
    </submittedName>
</protein>
<feature type="transmembrane region" description="Helical" evidence="1">
    <location>
        <begin position="85"/>
        <end position="106"/>
    </location>
</feature>
<keyword evidence="1" id="KW-0472">Membrane</keyword>
<evidence type="ECO:0000256" key="1">
    <source>
        <dbReference type="SAM" id="Phobius"/>
    </source>
</evidence>
<dbReference type="InterPro" id="IPR006860">
    <property type="entry name" value="FecR"/>
</dbReference>
<dbReference type="AlphaFoldDB" id="A0A419WAD0"/>
<keyword evidence="5" id="KW-1185">Reference proteome</keyword>
<keyword evidence="1" id="KW-1133">Transmembrane helix</keyword>
<evidence type="ECO:0000259" key="3">
    <source>
        <dbReference type="Pfam" id="PF16344"/>
    </source>
</evidence>
<evidence type="ECO:0000313" key="5">
    <source>
        <dbReference type="Proteomes" id="UP000283387"/>
    </source>
</evidence>
<dbReference type="Pfam" id="PF16344">
    <property type="entry name" value="FecR_C"/>
    <property type="match status" value="1"/>
</dbReference>